<feature type="compositionally biased region" description="Polar residues" evidence="2">
    <location>
        <begin position="199"/>
        <end position="209"/>
    </location>
</feature>
<evidence type="ECO:0008006" key="5">
    <source>
        <dbReference type="Google" id="ProtNLM"/>
    </source>
</evidence>
<dbReference type="GeneID" id="89936491"/>
<keyword evidence="4" id="KW-1185">Reference proteome</keyword>
<evidence type="ECO:0000313" key="3">
    <source>
        <dbReference type="EMBL" id="KAK4107743.1"/>
    </source>
</evidence>
<dbReference type="AlphaFoldDB" id="A0AAN6T7K8"/>
<gene>
    <name evidence="3" type="ORF">N656DRAFT_719453</name>
</gene>
<feature type="region of interest" description="Disordered" evidence="2">
    <location>
        <begin position="1"/>
        <end position="158"/>
    </location>
</feature>
<organism evidence="3 4">
    <name type="scientific">Canariomyces notabilis</name>
    <dbReference type="NCBI Taxonomy" id="2074819"/>
    <lineage>
        <taxon>Eukaryota</taxon>
        <taxon>Fungi</taxon>
        <taxon>Dikarya</taxon>
        <taxon>Ascomycota</taxon>
        <taxon>Pezizomycotina</taxon>
        <taxon>Sordariomycetes</taxon>
        <taxon>Sordariomycetidae</taxon>
        <taxon>Sordariales</taxon>
        <taxon>Chaetomiaceae</taxon>
        <taxon>Canariomyces</taxon>
    </lineage>
</organism>
<feature type="compositionally biased region" description="Polar residues" evidence="2">
    <location>
        <begin position="504"/>
        <end position="514"/>
    </location>
</feature>
<dbReference type="Proteomes" id="UP001302812">
    <property type="component" value="Unassembled WGS sequence"/>
</dbReference>
<feature type="compositionally biased region" description="Polar residues" evidence="2">
    <location>
        <begin position="79"/>
        <end position="92"/>
    </location>
</feature>
<feature type="compositionally biased region" description="Basic and acidic residues" evidence="2">
    <location>
        <begin position="631"/>
        <end position="640"/>
    </location>
</feature>
<feature type="coiled-coil region" evidence="1">
    <location>
        <begin position="319"/>
        <end position="360"/>
    </location>
</feature>
<comment type="caution">
    <text evidence="3">The sequence shown here is derived from an EMBL/GenBank/DDBJ whole genome shotgun (WGS) entry which is preliminary data.</text>
</comment>
<feature type="region of interest" description="Disordered" evidence="2">
    <location>
        <begin position="578"/>
        <end position="649"/>
    </location>
</feature>
<feature type="region of interest" description="Disordered" evidence="2">
    <location>
        <begin position="480"/>
        <end position="516"/>
    </location>
</feature>
<feature type="region of interest" description="Disordered" evidence="2">
    <location>
        <begin position="192"/>
        <end position="246"/>
    </location>
</feature>
<reference evidence="3" key="2">
    <citation type="submission" date="2023-05" db="EMBL/GenBank/DDBJ databases">
        <authorList>
            <consortium name="Lawrence Berkeley National Laboratory"/>
            <person name="Steindorff A."/>
            <person name="Hensen N."/>
            <person name="Bonometti L."/>
            <person name="Westerberg I."/>
            <person name="Brannstrom I.O."/>
            <person name="Guillou S."/>
            <person name="Cros-Aarteil S."/>
            <person name="Calhoun S."/>
            <person name="Haridas S."/>
            <person name="Kuo A."/>
            <person name="Mondo S."/>
            <person name="Pangilinan J."/>
            <person name="Riley R."/>
            <person name="Labutti K."/>
            <person name="Andreopoulos B."/>
            <person name="Lipzen A."/>
            <person name="Chen C."/>
            <person name="Yanf M."/>
            <person name="Daum C."/>
            <person name="Ng V."/>
            <person name="Clum A."/>
            <person name="Ohm R."/>
            <person name="Martin F."/>
            <person name="Silar P."/>
            <person name="Natvig D."/>
            <person name="Lalanne C."/>
            <person name="Gautier V."/>
            <person name="Ament-Velasquez S.L."/>
            <person name="Kruys A."/>
            <person name="Hutchinson M.I."/>
            <person name="Powell A.J."/>
            <person name="Barry K."/>
            <person name="Miller A.N."/>
            <person name="Grigoriev I.V."/>
            <person name="Debuchy R."/>
            <person name="Gladieux P."/>
            <person name="Thoren M.H."/>
            <person name="Johannesson H."/>
        </authorList>
    </citation>
    <scope>NUCLEOTIDE SEQUENCE</scope>
    <source>
        <strain evidence="3">CBS 508.74</strain>
    </source>
</reference>
<accession>A0AAN6T7K8</accession>
<evidence type="ECO:0000313" key="4">
    <source>
        <dbReference type="Proteomes" id="UP001302812"/>
    </source>
</evidence>
<proteinExistence type="predicted"/>
<protein>
    <recommendedName>
        <fullName evidence="5">Autophagy-related protein 28</fullName>
    </recommendedName>
</protein>
<feature type="compositionally biased region" description="Polar residues" evidence="2">
    <location>
        <begin position="126"/>
        <end position="137"/>
    </location>
</feature>
<evidence type="ECO:0000256" key="1">
    <source>
        <dbReference type="SAM" id="Coils"/>
    </source>
</evidence>
<name>A0AAN6T7K8_9PEZI</name>
<sequence length="693" mass="74762">MAARSPFLPRLSLPRGDAPLLPLYNTTNPSIRKKPSEYDLTELSPRFDDGHTAPEPMNSLKPARFGRRSPSPPARFSDEASNAGSASKSRPNTRVLFAGPPPPIATSRLLYRDEEDRDLPTVSRGIDTSSFARNISSVLFERGPPPSHSRDRDYDIPSQPDAVWLDLQRRERALQQDLQRLLDAQSLGLAAHLDGGEAPSTSTATSSGDARSETSDAPPAGRSSSTPTSTSTPELVIPVRQPRPPKPLGLRAARAGLARTISLLADLKAEEDAALESALAARRQALDRLRGLTARREGIAARLCALEADDGDEPLARELRELVSERDAVSGDIAELEGRLAELRNKRRVLDERVEEVRNAREAGLSGYRGAMKEVEGRIGGLLRRPGVRPLDGDLFGIGGGGGEGEEGQSPAPGGVEFLRLRPERRTAEMAREWWEAEVDILQRRKGEVDRERAALEEGVEVWKEAVKFVSEFEAGLRRELSGSSEANSSPKLKNDKGKGKAGDSTSPSPSISPEQVMRTQLDKMAAVIASLEERLRLAEEKGWNLLICAIGAELEAFRQAEGMLRDALRATGFDAADDVDSEDDRGDSTPHLGRSASMRDSGPLLNGSAAGVSTGTMSGESGRGNLVDLGGEKEDKAAESDNEVPADLLMAAAEEHGLASPALSRDDSENEVPIEFLTEHRPDEGYPDTGFG</sequence>
<dbReference type="EMBL" id="MU853369">
    <property type="protein sequence ID" value="KAK4107743.1"/>
    <property type="molecule type" value="Genomic_DNA"/>
</dbReference>
<evidence type="ECO:0000256" key="2">
    <source>
        <dbReference type="SAM" id="MobiDB-lite"/>
    </source>
</evidence>
<feature type="compositionally biased region" description="Polar residues" evidence="2">
    <location>
        <begin position="482"/>
        <end position="492"/>
    </location>
</feature>
<reference evidence="3" key="1">
    <citation type="journal article" date="2023" name="Mol. Phylogenet. Evol.">
        <title>Genome-scale phylogeny and comparative genomics of the fungal order Sordariales.</title>
        <authorList>
            <person name="Hensen N."/>
            <person name="Bonometti L."/>
            <person name="Westerberg I."/>
            <person name="Brannstrom I.O."/>
            <person name="Guillou S."/>
            <person name="Cros-Aarteil S."/>
            <person name="Calhoun S."/>
            <person name="Haridas S."/>
            <person name="Kuo A."/>
            <person name="Mondo S."/>
            <person name="Pangilinan J."/>
            <person name="Riley R."/>
            <person name="LaButti K."/>
            <person name="Andreopoulos B."/>
            <person name="Lipzen A."/>
            <person name="Chen C."/>
            <person name="Yan M."/>
            <person name="Daum C."/>
            <person name="Ng V."/>
            <person name="Clum A."/>
            <person name="Steindorff A."/>
            <person name="Ohm R.A."/>
            <person name="Martin F."/>
            <person name="Silar P."/>
            <person name="Natvig D.O."/>
            <person name="Lalanne C."/>
            <person name="Gautier V."/>
            <person name="Ament-Velasquez S.L."/>
            <person name="Kruys A."/>
            <person name="Hutchinson M.I."/>
            <person name="Powell A.J."/>
            <person name="Barry K."/>
            <person name="Miller A.N."/>
            <person name="Grigoriev I.V."/>
            <person name="Debuchy R."/>
            <person name="Gladieux P."/>
            <person name="Hiltunen Thoren M."/>
            <person name="Johannesson H."/>
        </authorList>
    </citation>
    <scope>NUCLEOTIDE SEQUENCE</scope>
    <source>
        <strain evidence="3">CBS 508.74</strain>
    </source>
</reference>
<dbReference type="RefSeq" id="XP_064665313.1">
    <property type="nucleotide sequence ID" value="XM_064812366.1"/>
</dbReference>
<keyword evidence="1" id="KW-0175">Coiled coil</keyword>
<feature type="compositionally biased region" description="Low complexity" evidence="2">
    <location>
        <begin position="223"/>
        <end position="233"/>
    </location>
</feature>
<feature type="compositionally biased region" description="Basic and acidic residues" evidence="2">
    <location>
        <begin position="493"/>
        <end position="502"/>
    </location>
</feature>